<dbReference type="Proteomes" id="UP000290288">
    <property type="component" value="Unassembled WGS sequence"/>
</dbReference>
<feature type="compositionally biased region" description="Basic and acidic residues" evidence="1">
    <location>
        <begin position="449"/>
        <end position="458"/>
    </location>
</feature>
<feature type="region of interest" description="Disordered" evidence="1">
    <location>
        <begin position="449"/>
        <end position="491"/>
    </location>
</feature>
<feature type="non-terminal residue" evidence="3">
    <location>
        <position position="1"/>
    </location>
</feature>
<evidence type="ECO:0000256" key="1">
    <source>
        <dbReference type="SAM" id="MobiDB-lite"/>
    </source>
</evidence>
<gene>
    <name evidence="3" type="ORF">EST38_g11664</name>
</gene>
<dbReference type="PANTHER" id="PTHR34391">
    <property type="entry name" value="UPF0658 GOLGI APPARATUS MEMBRANE PROTEIN C1952.10C-RELATED"/>
    <property type="match status" value="1"/>
</dbReference>
<dbReference type="PANTHER" id="PTHR34391:SF2">
    <property type="entry name" value="TRP C-TERMINAL DOMAIN-CONTAINING PROTEIN"/>
    <property type="match status" value="1"/>
</dbReference>
<evidence type="ECO:0000256" key="2">
    <source>
        <dbReference type="SAM" id="Phobius"/>
    </source>
</evidence>
<feature type="compositionally biased region" description="Pro residues" evidence="1">
    <location>
        <begin position="462"/>
        <end position="471"/>
    </location>
</feature>
<feature type="transmembrane region" description="Helical" evidence="2">
    <location>
        <begin position="328"/>
        <end position="349"/>
    </location>
</feature>
<dbReference type="OrthoDB" id="2684482at2759"/>
<feature type="transmembrane region" description="Helical" evidence="2">
    <location>
        <begin position="166"/>
        <end position="184"/>
    </location>
</feature>
<keyword evidence="2" id="KW-1133">Transmembrane helix</keyword>
<keyword evidence="2" id="KW-0812">Transmembrane</keyword>
<feature type="transmembrane region" description="Helical" evidence="2">
    <location>
        <begin position="246"/>
        <end position="267"/>
    </location>
</feature>
<accession>A0A4Q2D4C0</accession>
<comment type="caution">
    <text evidence="3">The sequence shown here is derived from an EMBL/GenBank/DDBJ whole genome shotgun (WGS) entry which is preliminary data.</text>
</comment>
<keyword evidence="2" id="KW-0472">Membrane</keyword>
<evidence type="ECO:0000313" key="3">
    <source>
        <dbReference type="EMBL" id="RXW14190.1"/>
    </source>
</evidence>
<feature type="transmembrane region" description="Helical" evidence="2">
    <location>
        <begin position="391"/>
        <end position="417"/>
    </location>
</feature>
<feature type="transmembrane region" description="Helical" evidence="2">
    <location>
        <begin position="361"/>
        <end position="379"/>
    </location>
</feature>
<dbReference type="GO" id="GO:0005794">
    <property type="term" value="C:Golgi apparatus"/>
    <property type="evidence" value="ECO:0007669"/>
    <property type="project" value="TreeGrafter"/>
</dbReference>
<evidence type="ECO:0000313" key="4">
    <source>
        <dbReference type="Proteomes" id="UP000290288"/>
    </source>
</evidence>
<dbReference type="InterPro" id="IPR040410">
    <property type="entry name" value="UPF0658_Golgi"/>
</dbReference>
<reference evidence="3 4" key="1">
    <citation type="submission" date="2019-01" db="EMBL/GenBank/DDBJ databases">
        <title>Draft genome sequence of Psathyrella aberdarensis IHI B618.</title>
        <authorList>
            <person name="Buettner E."/>
            <person name="Kellner H."/>
        </authorList>
    </citation>
    <scope>NUCLEOTIDE SEQUENCE [LARGE SCALE GENOMIC DNA]</scope>
    <source>
        <strain evidence="3 4">IHI B618</strain>
    </source>
</reference>
<name>A0A4Q2D4C0_9AGAR</name>
<proteinExistence type="predicted"/>
<feature type="transmembrane region" description="Helical" evidence="2">
    <location>
        <begin position="288"/>
        <end position="308"/>
    </location>
</feature>
<dbReference type="AlphaFoldDB" id="A0A4Q2D4C0"/>
<keyword evidence="4" id="KW-1185">Reference proteome</keyword>
<protein>
    <submittedName>
        <fullName evidence="3">Uncharacterized protein</fullName>
    </submittedName>
</protein>
<dbReference type="EMBL" id="SDEE01000748">
    <property type="protein sequence ID" value="RXW14190.1"/>
    <property type="molecule type" value="Genomic_DNA"/>
</dbReference>
<sequence length="562" mass="63089">HHFCGVDDHRYHFIEFFIVPCNYFSPYLDHVNFNVQFPFHVHYFIFHLVIDSSAGAYFDGFFIHRNFFVHRDHHFLHDLSLRCKFDRYIGDFVLERSSHHSRSNGHYLCATRTTSAATLATTGTPIPRPTSGIVLNQSASSPHSMVCIYSLSWLEDDLHDAQREDVATFFFQLWLFTVGLVAILNESLPHLGAALIGHILGGAWASSRISSTKEMAKIYRETIVPRACDNVDLLGLWWDLRLAHTIPLVVLNVLGVIALGFLSWKLLRIYAKSTFSRMGASPSIHNKYKLVLLFSVGLQLASFFTAASSGLWISKIVHGNYKMLVRHAALYLTAFVFIFAAVVPWFFLGWTSTRKESRIRFFSFVGISGLLVAISSAMFSSGMYRSIFKSWQFFAAVTVTAFVLLVVTAVAGIACFFNFNKGLKEHLHAAEALDGDDFAPVQFAVPPENTREYRDSEKGSPAPLPIPPPGPQLSDLLRPTNPRDASDANSEKLETGYWERIDLEQPPLTYSPSLSYASMSPRLAIPAHLQQTGASIPGSPFDQDFWFREAAYVAFVSEAGFD</sequence>
<organism evidence="3 4">
    <name type="scientific">Candolleomyces aberdarensis</name>
    <dbReference type="NCBI Taxonomy" id="2316362"/>
    <lineage>
        <taxon>Eukaryota</taxon>
        <taxon>Fungi</taxon>
        <taxon>Dikarya</taxon>
        <taxon>Basidiomycota</taxon>
        <taxon>Agaricomycotina</taxon>
        <taxon>Agaricomycetes</taxon>
        <taxon>Agaricomycetidae</taxon>
        <taxon>Agaricales</taxon>
        <taxon>Agaricineae</taxon>
        <taxon>Psathyrellaceae</taxon>
        <taxon>Candolleomyces</taxon>
    </lineage>
</organism>